<feature type="domain" description="Conserved hypothetical protein CHP03032" evidence="2">
    <location>
        <begin position="70"/>
        <end position="385"/>
    </location>
</feature>
<sequence length="412" mass="45680">MSDETQTAEAVENAEATIDPTAESQEATDGTVNTESTDSAEGSEATADDKGEQPQAKAPEPVKKSCSPRLAGWMQQNKLSIAFTSYQSGRVYMVGAEQSGRLSFHERIFQRAMGIVGNSQRIYMGGLYQVWRFENVLQPGQVANKMFDACYVPRNAQFTGEVDIHELGIRKNGQIIFVNTKYNCLATPSLTHSFKVLWKPPFISKIAPEDRCHLNGLAMVDGEPKYVTAVCKSDTIDGWRERRDNGGIIIDVETNEIVCEGLSMPHSPRWVNGKLWVLNSGTGYLGYVDFETKSFVPHTFCPGFLRGLAIHGDYAIVGLSKPRYERFEGLQLDKNLAEKDSEAWCGVQIINLTSGNVEHWIRLDGPVTELFDLAVLPNVRCPMALGQQSKENLTMVTYEVAPELQDKPTEAA</sequence>
<evidence type="ECO:0000313" key="4">
    <source>
        <dbReference type="Proteomes" id="UP001236500"/>
    </source>
</evidence>
<organism evidence="3 4">
    <name type="scientific">Microbulbifer bruguierae</name>
    <dbReference type="NCBI Taxonomy" id="3029061"/>
    <lineage>
        <taxon>Bacteria</taxon>
        <taxon>Pseudomonadati</taxon>
        <taxon>Pseudomonadota</taxon>
        <taxon>Gammaproteobacteria</taxon>
        <taxon>Cellvibrionales</taxon>
        <taxon>Microbulbiferaceae</taxon>
        <taxon>Microbulbifer</taxon>
    </lineage>
</organism>
<dbReference type="SUPFAM" id="SSF63825">
    <property type="entry name" value="YWTD domain"/>
    <property type="match status" value="1"/>
</dbReference>
<feature type="compositionally biased region" description="Polar residues" evidence="1">
    <location>
        <begin position="22"/>
        <end position="40"/>
    </location>
</feature>
<keyword evidence="4" id="KW-1185">Reference proteome</keyword>
<dbReference type="NCBIfam" id="TIGR03032">
    <property type="entry name" value="TIGR03032 family protein"/>
    <property type="match status" value="1"/>
</dbReference>
<feature type="region of interest" description="Disordered" evidence="1">
    <location>
        <begin position="1"/>
        <end position="67"/>
    </location>
</feature>
<evidence type="ECO:0000256" key="1">
    <source>
        <dbReference type="SAM" id="MobiDB-lite"/>
    </source>
</evidence>
<protein>
    <submittedName>
        <fullName evidence="3">TIGR03032 family protein</fullName>
    </submittedName>
</protein>
<evidence type="ECO:0000313" key="3">
    <source>
        <dbReference type="EMBL" id="WGL16159.1"/>
    </source>
</evidence>
<gene>
    <name evidence="3" type="ORF">PVT68_15470</name>
</gene>
<reference evidence="3 4" key="1">
    <citation type="submission" date="2023-02" db="EMBL/GenBank/DDBJ databases">
        <title>Description and genomic characterization of Microbulbifer bruguierae sp. nov., isolated from the sediment of mangrove plant Bruguiera sexangula.</title>
        <authorList>
            <person name="Long M."/>
        </authorList>
    </citation>
    <scope>NUCLEOTIDE SEQUENCE [LARGE SCALE GENOMIC DNA]</scope>
    <source>
        <strain evidence="3 4">H12</strain>
    </source>
</reference>
<evidence type="ECO:0000259" key="2">
    <source>
        <dbReference type="Pfam" id="PF16261"/>
    </source>
</evidence>
<dbReference type="Proteomes" id="UP001236500">
    <property type="component" value="Chromosome"/>
</dbReference>
<dbReference type="Pfam" id="PF16261">
    <property type="entry name" value="DUF4915"/>
    <property type="match status" value="1"/>
</dbReference>
<accession>A0ABY8NCK3</accession>
<proteinExistence type="predicted"/>
<dbReference type="RefSeq" id="WP_280319540.1">
    <property type="nucleotide sequence ID" value="NZ_CP118605.1"/>
</dbReference>
<dbReference type="EMBL" id="CP118605">
    <property type="protein sequence ID" value="WGL16159.1"/>
    <property type="molecule type" value="Genomic_DNA"/>
</dbReference>
<dbReference type="InterPro" id="IPR017481">
    <property type="entry name" value="CHP03032"/>
</dbReference>
<name>A0ABY8NCK3_9GAMM</name>